<accession>A0A9N9HFI6</accession>
<dbReference type="AlphaFoldDB" id="A0A9N9HFI6"/>
<gene>
    <name evidence="2" type="ORF">AMORRO_LOCUS11267</name>
</gene>
<keyword evidence="3" id="KW-1185">Reference proteome</keyword>
<evidence type="ECO:0000313" key="2">
    <source>
        <dbReference type="EMBL" id="CAG8681428.1"/>
    </source>
</evidence>
<feature type="non-terminal residue" evidence="2">
    <location>
        <position position="1"/>
    </location>
</feature>
<dbReference type="Proteomes" id="UP000789342">
    <property type="component" value="Unassembled WGS sequence"/>
</dbReference>
<evidence type="ECO:0000313" key="3">
    <source>
        <dbReference type="Proteomes" id="UP000789342"/>
    </source>
</evidence>
<feature type="region of interest" description="Disordered" evidence="1">
    <location>
        <begin position="17"/>
        <end position="51"/>
    </location>
</feature>
<organism evidence="2 3">
    <name type="scientific">Acaulospora morrowiae</name>
    <dbReference type="NCBI Taxonomy" id="94023"/>
    <lineage>
        <taxon>Eukaryota</taxon>
        <taxon>Fungi</taxon>
        <taxon>Fungi incertae sedis</taxon>
        <taxon>Mucoromycota</taxon>
        <taxon>Glomeromycotina</taxon>
        <taxon>Glomeromycetes</taxon>
        <taxon>Diversisporales</taxon>
        <taxon>Acaulosporaceae</taxon>
        <taxon>Acaulospora</taxon>
    </lineage>
</organism>
<comment type="caution">
    <text evidence="2">The sequence shown here is derived from an EMBL/GenBank/DDBJ whole genome shotgun (WGS) entry which is preliminary data.</text>
</comment>
<name>A0A9N9HFI6_9GLOM</name>
<evidence type="ECO:0000256" key="1">
    <source>
        <dbReference type="SAM" id="MobiDB-lite"/>
    </source>
</evidence>
<proteinExistence type="predicted"/>
<dbReference type="EMBL" id="CAJVPV010013930">
    <property type="protein sequence ID" value="CAG8681428.1"/>
    <property type="molecule type" value="Genomic_DNA"/>
</dbReference>
<sequence>KHITSLFQPIVTKSRSVNQVTASDDIRRRGQGSRNPTKTFILVIPQSGMKS</sequence>
<reference evidence="2" key="1">
    <citation type="submission" date="2021-06" db="EMBL/GenBank/DDBJ databases">
        <authorList>
            <person name="Kallberg Y."/>
            <person name="Tangrot J."/>
            <person name="Rosling A."/>
        </authorList>
    </citation>
    <scope>NUCLEOTIDE SEQUENCE</scope>
    <source>
        <strain evidence="2">CL551</strain>
    </source>
</reference>
<protein>
    <submittedName>
        <fullName evidence="2">14153_t:CDS:1</fullName>
    </submittedName>
</protein>